<accession>A0A673T0Y8</accession>
<feature type="region of interest" description="Disordered" evidence="1">
    <location>
        <begin position="1"/>
        <end position="118"/>
    </location>
</feature>
<evidence type="ECO:0000313" key="2">
    <source>
        <dbReference type="Ensembl" id="ENSSSUP00005002566.1"/>
    </source>
</evidence>
<evidence type="ECO:0000256" key="1">
    <source>
        <dbReference type="SAM" id="MobiDB-lite"/>
    </source>
</evidence>
<reference evidence="2 3" key="1">
    <citation type="submission" date="2019-05" db="EMBL/GenBank/DDBJ databases">
        <title>A Chromosome-scale Meerkat (S. suricatta) Genome Assembly.</title>
        <authorList>
            <person name="Dudchenko O."/>
            <person name="Lieberman Aiden E."/>
            <person name="Tung J."/>
            <person name="Barreiro L.B."/>
            <person name="Clutton-Brock T.H."/>
        </authorList>
    </citation>
    <scope>NUCLEOTIDE SEQUENCE [LARGE SCALE GENOMIC DNA]</scope>
</reference>
<reference evidence="2" key="2">
    <citation type="submission" date="2025-08" db="UniProtKB">
        <authorList>
            <consortium name="Ensembl"/>
        </authorList>
    </citation>
    <scope>IDENTIFICATION</scope>
</reference>
<feature type="compositionally biased region" description="Low complexity" evidence="1">
    <location>
        <begin position="1"/>
        <end position="14"/>
    </location>
</feature>
<feature type="compositionally biased region" description="Basic residues" evidence="1">
    <location>
        <begin position="97"/>
        <end position="113"/>
    </location>
</feature>
<keyword evidence="3" id="KW-1185">Reference proteome</keyword>
<evidence type="ECO:0008006" key="4">
    <source>
        <dbReference type="Google" id="ProtNLM"/>
    </source>
</evidence>
<reference evidence="2" key="3">
    <citation type="submission" date="2025-09" db="UniProtKB">
        <authorList>
            <consortium name="Ensembl"/>
        </authorList>
    </citation>
    <scope>IDENTIFICATION</scope>
</reference>
<dbReference type="AlphaFoldDB" id="A0A673T0Y8"/>
<dbReference type="PANTHER" id="PTHR22529">
    <property type="entry name" value="EPITHELIAL-STROMAL INTERACTION PROTEIN 1"/>
    <property type="match status" value="1"/>
</dbReference>
<evidence type="ECO:0000313" key="3">
    <source>
        <dbReference type="Proteomes" id="UP000472268"/>
    </source>
</evidence>
<protein>
    <recommendedName>
        <fullName evidence="4">Epithelial stromal interaction 1</fullName>
    </recommendedName>
</protein>
<sequence length="378" mass="43335">MGKSSAAGAAAAKSGKSKLKLLKPLPLPFRIAISRLPRRPGPSPSRSGGRGPADRELCSPALGRWAPGSAPPLPPARPGTPQDGPGSPTSCKVSERVRRRPPRALRGRARGSRARGLAEKELENLEKWKEQQRVKLVTLVPTQLGGSQSEAEVRQKQQLQLMRSKYQQKLKREEYVRSKKRVEEAKFQQMKAIQRQKSSKLEEKERLQENLRREAFREHRQYKTAEFLSRLDTELPDGSSRQMALHDPQSSAWARSWAYKDSLKEEENKKLQKMKEEQRQKSELLEFNRQQQEEERTKARQVEHRRVNNAFLDRLQGKSQPGGFEHSGGHWNMNSGNSWGDPAISGILMYDRRQSTSLGENELFNRCWWDRLRSLMES</sequence>
<organism evidence="2 3">
    <name type="scientific">Suricata suricatta</name>
    <name type="common">Meerkat</name>
    <dbReference type="NCBI Taxonomy" id="37032"/>
    <lineage>
        <taxon>Eukaryota</taxon>
        <taxon>Metazoa</taxon>
        <taxon>Chordata</taxon>
        <taxon>Craniata</taxon>
        <taxon>Vertebrata</taxon>
        <taxon>Euteleostomi</taxon>
        <taxon>Mammalia</taxon>
        <taxon>Eutheria</taxon>
        <taxon>Laurasiatheria</taxon>
        <taxon>Carnivora</taxon>
        <taxon>Feliformia</taxon>
        <taxon>Herpestidae</taxon>
        <taxon>Suricata</taxon>
    </lineage>
</organism>
<proteinExistence type="predicted"/>
<dbReference type="Ensembl" id="ENSSSUT00005003002.1">
    <property type="protein sequence ID" value="ENSSSUP00005002566.1"/>
    <property type="gene ID" value="ENSSSUG00005001690.1"/>
</dbReference>
<dbReference type="InterPro" id="IPR026185">
    <property type="entry name" value="EPSTI1"/>
</dbReference>
<feature type="region of interest" description="Disordered" evidence="1">
    <location>
        <begin position="274"/>
        <end position="301"/>
    </location>
</feature>
<feature type="compositionally biased region" description="Pro residues" evidence="1">
    <location>
        <begin position="69"/>
        <end position="78"/>
    </location>
</feature>
<name>A0A673T0Y8_SURSU</name>
<dbReference type="PANTHER" id="PTHR22529:SF1">
    <property type="entry name" value="EPITHELIAL-STROMAL INTERACTION PROTEIN 1"/>
    <property type="match status" value="1"/>
</dbReference>
<dbReference type="Proteomes" id="UP000472268">
    <property type="component" value="Chromosome 4"/>
</dbReference>
<gene>
    <name evidence="2" type="primary">EPSTI1</name>
</gene>